<dbReference type="Pfam" id="PF12850">
    <property type="entry name" value="Metallophos_2"/>
    <property type="match status" value="1"/>
</dbReference>
<dbReference type="InterPro" id="IPR011152">
    <property type="entry name" value="Pesterase_MJ0912"/>
</dbReference>
<dbReference type="EMBL" id="JAMDMX010000035">
    <property type="protein sequence ID" value="MCY9693559.1"/>
    <property type="molecule type" value="Genomic_DNA"/>
</dbReference>
<name>A0ABT4GBM4_9BACL</name>
<protein>
    <submittedName>
        <fullName evidence="3">Metallophosphatase family protein</fullName>
    </submittedName>
</protein>
<reference evidence="3 4" key="1">
    <citation type="submission" date="2022-05" db="EMBL/GenBank/DDBJ databases">
        <title>Genome Sequencing of Bee-Associated Microbes.</title>
        <authorList>
            <person name="Dunlap C."/>
        </authorList>
    </citation>
    <scope>NUCLEOTIDE SEQUENCE [LARGE SCALE GENOMIC DNA]</scope>
    <source>
        <strain evidence="3 4">NRRL B-14421</strain>
    </source>
</reference>
<dbReference type="Proteomes" id="UP001527099">
    <property type="component" value="Unassembled WGS sequence"/>
</dbReference>
<gene>
    <name evidence="3" type="ORF">M5X19_11720</name>
</gene>
<dbReference type="InterPro" id="IPR024654">
    <property type="entry name" value="Calcineurin-like_PHP_lpxH"/>
</dbReference>
<feature type="domain" description="Calcineurin-like phosphoesterase" evidence="2">
    <location>
        <begin position="3"/>
        <end position="207"/>
    </location>
</feature>
<accession>A0ABT4GBM4</accession>
<dbReference type="InterPro" id="IPR029052">
    <property type="entry name" value="Metallo-depent_PP-like"/>
</dbReference>
<proteinExistence type="inferred from homology"/>
<evidence type="ECO:0000313" key="4">
    <source>
        <dbReference type="Proteomes" id="UP001527099"/>
    </source>
</evidence>
<dbReference type="PANTHER" id="PTHR42850">
    <property type="entry name" value="METALLOPHOSPHOESTERASE"/>
    <property type="match status" value="1"/>
</dbReference>
<dbReference type="PANTHER" id="PTHR42850:SF2">
    <property type="entry name" value="BLL5683 PROTEIN"/>
    <property type="match status" value="1"/>
</dbReference>
<dbReference type="CDD" id="cd00838">
    <property type="entry name" value="MPP_superfamily"/>
    <property type="match status" value="1"/>
</dbReference>
<comment type="caution">
    <text evidence="3">The sequence shown here is derived from an EMBL/GenBank/DDBJ whole genome shotgun (WGS) entry which is preliminary data.</text>
</comment>
<dbReference type="InterPro" id="IPR050126">
    <property type="entry name" value="Ap4A_hydrolase"/>
</dbReference>
<dbReference type="SUPFAM" id="SSF56300">
    <property type="entry name" value="Metallo-dependent phosphatases"/>
    <property type="match status" value="1"/>
</dbReference>
<comment type="similarity">
    <text evidence="1">Belongs to the metallophosphoesterase superfamily. YfcE family.</text>
</comment>
<evidence type="ECO:0000313" key="3">
    <source>
        <dbReference type="EMBL" id="MCY9693559.1"/>
    </source>
</evidence>
<dbReference type="RefSeq" id="WP_268615171.1">
    <property type="nucleotide sequence ID" value="NZ_JAMDMX010000035.1"/>
</dbReference>
<keyword evidence="4" id="KW-1185">Reference proteome</keyword>
<evidence type="ECO:0000256" key="1">
    <source>
        <dbReference type="ARBA" id="ARBA00008950"/>
    </source>
</evidence>
<evidence type="ECO:0000259" key="2">
    <source>
        <dbReference type="Pfam" id="PF12850"/>
    </source>
</evidence>
<sequence length="257" mass="28715">MEKIAIISDIHGNLPALEAVLLDIKRRRIKRIICLGDLVGKGPDSVAVVDRVKEVCESVVQGNWDLGITLPQEQPAGLWHQQQLSEDRLAYLKQLPFSVDLNVSGKLFRLFHASAQSVYHRVKRKASKQERLAMFQNTEMTGQSEDGKQPDIVGYGDIHIPYLITIKNPSEKRSVKQASSGLMLFNVGSVGTPYDGIPQACYCVLEGEAEVQVEAGFAIQFVRVPYDIERAVRLAYSAQMPESHRYELEITTGLVHK</sequence>
<dbReference type="Gene3D" id="3.60.21.10">
    <property type="match status" value="1"/>
</dbReference>
<dbReference type="PIRSF" id="PIRSF000883">
    <property type="entry name" value="Pesterase_MJ0912"/>
    <property type="match status" value="1"/>
</dbReference>
<organism evidence="3 4">
    <name type="scientific">Paenibacillus alginolyticus</name>
    <dbReference type="NCBI Taxonomy" id="59839"/>
    <lineage>
        <taxon>Bacteria</taxon>
        <taxon>Bacillati</taxon>
        <taxon>Bacillota</taxon>
        <taxon>Bacilli</taxon>
        <taxon>Bacillales</taxon>
        <taxon>Paenibacillaceae</taxon>
        <taxon>Paenibacillus</taxon>
    </lineage>
</organism>